<name>A0A813FP37_POLGL</name>
<sequence>MAMNVNSKLICGGIGFLMMVQNYIFFLAYWNQYSQISQDSKCAGTSWWLGYDALVCAVETVFACGMMLGAWWDGSKVLWWIFFVLHLVFAVPGYTVATIFLGTSINSADGVACAEAYPALATQPTLFGSVRLSSTSFTSAAWLASCTW</sequence>
<evidence type="ECO:0000313" key="2">
    <source>
        <dbReference type="EMBL" id="CAE8614272.1"/>
    </source>
</evidence>
<keyword evidence="1" id="KW-1133">Transmembrane helix</keyword>
<organism evidence="2 3">
    <name type="scientific">Polarella glacialis</name>
    <name type="common">Dinoflagellate</name>
    <dbReference type="NCBI Taxonomy" id="89957"/>
    <lineage>
        <taxon>Eukaryota</taxon>
        <taxon>Sar</taxon>
        <taxon>Alveolata</taxon>
        <taxon>Dinophyceae</taxon>
        <taxon>Suessiales</taxon>
        <taxon>Suessiaceae</taxon>
        <taxon>Polarella</taxon>
    </lineage>
</organism>
<feature type="transmembrane region" description="Helical" evidence="1">
    <location>
        <begin position="51"/>
        <end position="72"/>
    </location>
</feature>
<keyword evidence="3" id="KW-1185">Reference proteome</keyword>
<feature type="transmembrane region" description="Helical" evidence="1">
    <location>
        <begin position="78"/>
        <end position="101"/>
    </location>
</feature>
<dbReference type="EMBL" id="CAJNNV010025397">
    <property type="protein sequence ID" value="CAE8614272.1"/>
    <property type="molecule type" value="Genomic_DNA"/>
</dbReference>
<reference evidence="2" key="1">
    <citation type="submission" date="2021-02" db="EMBL/GenBank/DDBJ databases">
        <authorList>
            <person name="Dougan E. K."/>
            <person name="Rhodes N."/>
            <person name="Thang M."/>
            <person name="Chan C."/>
        </authorList>
    </citation>
    <scope>NUCLEOTIDE SEQUENCE</scope>
</reference>
<dbReference type="Proteomes" id="UP000654075">
    <property type="component" value="Unassembled WGS sequence"/>
</dbReference>
<keyword evidence="1" id="KW-0472">Membrane</keyword>
<keyword evidence="1" id="KW-0812">Transmembrane</keyword>
<comment type="caution">
    <text evidence="2">The sequence shown here is derived from an EMBL/GenBank/DDBJ whole genome shotgun (WGS) entry which is preliminary data.</text>
</comment>
<protein>
    <submittedName>
        <fullName evidence="2">Uncharacterized protein</fullName>
    </submittedName>
</protein>
<proteinExistence type="predicted"/>
<feature type="transmembrane region" description="Helical" evidence="1">
    <location>
        <begin position="12"/>
        <end position="30"/>
    </location>
</feature>
<evidence type="ECO:0000313" key="3">
    <source>
        <dbReference type="Proteomes" id="UP000654075"/>
    </source>
</evidence>
<accession>A0A813FP37</accession>
<gene>
    <name evidence="2" type="ORF">PGLA1383_LOCUS32004</name>
</gene>
<evidence type="ECO:0000256" key="1">
    <source>
        <dbReference type="SAM" id="Phobius"/>
    </source>
</evidence>
<dbReference type="AlphaFoldDB" id="A0A813FP37"/>